<dbReference type="Pfam" id="PF24621">
    <property type="entry name" value="DHQS_C"/>
    <property type="match status" value="1"/>
</dbReference>
<keyword evidence="15 18" id="KW-0057">Aromatic amino acid biosynthesis</keyword>
<evidence type="ECO:0000259" key="19">
    <source>
        <dbReference type="Pfam" id="PF01761"/>
    </source>
</evidence>
<proteinExistence type="inferred from homology"/>
<evidence type="ECO:0000256" key="18">
    <source>
        <dbReference type="HAMAP-Rule" id="MF_00110"/>
    </source>
</evidence>
<feature type="binding site" evidence="18">
    <location>
        <begin position="130"/>
        <end position="131"/>
    </location>
    <ligand>
        <name>NAD(+)</name>
        <dbReference type="ChEBI" id="CHEBI:57540"/>
    </ligand>
</feature>
<keyword evidence="14 18" id="KW-0520">NAD</keyword>
<dbReference type="InterPro" id="IPR030960">
    <property type="entry name" value="DHQS/DOIS_N"/>
</dbReference>
<protein>
    <recommendedName>
        <fullName evidence="8 18">3-dehydroquinate synthase</fullName>
        <shortName evidence="18">DHQS</shortName>
        <ecNumber evidence="7 18">4.2.3.4</ecNumber>
    </recommendedName>
</protein>
<keyword evidence="9 18" id="KW-0963">Cytoplasm</keyword>
<evidence type="ECO:0000256" key="13">
    <source>
        <dbReference type="ARBA" id="ARBA00022833"/>
    </source>
</evidence>
<dbReference type="Proteomes" id="UP001060414">
    <property type="component" value="Chromosome"/>
</dbReference>
<dbReference type="PIRSF" id="PIRSF001455">
    <property type="entry name" value="DHQ_synth"/>
    <property type="match status" value="1"/>
</dbReference>
<evidence type="ECO:0000256" key="5">
    <source>
        <dbReference type="ARBA" id="ARBA00004661"/>
    </source>
</evidence>
<dbReference type="Gene3D" id="3.40.50.1970">
    <property type="match status" value="1"/>
</dbReference>
<evidence type="ECO:0000256" key="12">
    <source>
        <dbReference type="ARBA" id="ARBA00022741"/>
    </source>
</evidence>
<gene>
    <name evidence="18 21" type="primary">aroB</name>
    <name evidence="21" type="ORF">L9S41_07820</name>
</gene>
<dbReference type="PANTHER" id="PTHR43622:SF7">
    <property type="entry name" value="3-DEHYDROQUINATE SYNTHASE, CHLOROPLASTIC"/>
    <property type="match status" value="1"/>
</dbReference>
<evidence type="ECO:0000313" key="21">
    <source>
        <dbReference type="EMBL" id="UWZ81286.1"/>
    </source>
</evidence>
<dbReference type="NCBIfam" id="TIGR01357">
    <property type="entry name" value="aroB"/>
    <property type="match status" value="1"/>
</dbReference>
<dbReference type="InterPro" id="IPR016037">
    <property type="entry name" value="DHQ_synth_AroB"/>
</dbReference>
<comment type="cofactor">
    <cofactor evidence="2 18">
        <name>NAD(+)</name>
        <dbReference type="ChEBI" id="CHEBI:57540"/>
    </cofactor>
</comment>
<comment type="catalytic activity">
    <reaction evidence="1 18">
        <text>7-phospho-2-dehydro-3-deoxy-D-arabino-heptonate = 3-dehydroquinate + phosphate</text>
        <dbReference type="Rhea" id="RHEA:21968"/>
        <dbReference type="ChEBI" id="CHEBI:32364"/>
        <dbReference type="ChEBI" id="CHEBI:43474"/>
        <dbReference type="ChEBI" id="CHEBI:58394"/>
        <dbReference type="EC" id="4.2.3.4"/>
    </reaction>
</comment>
<reference evidence="21" key="1">
    <citation type="journal article" date="2022" name="Environ. Microbiol.">
        <title>Geoalkalibacter halelectricus SAP #1 sp. nov. possessing extracellular electron transfer and mineral#reducing capabilities from a haloalkaline environment.</title>
        <authorList>
            <person name="Yadav S."/>
            <person name="Singh R."/>
            <person name="Sundharam S.S."/>
            <person name="Chaudhary S."/>
            <person name="Krishnamurthi S."/>
            <person name="Patil S.A."/>
        </authorList>
    </citation>
    <scope>NUCLEOTIDE SEQUENCE</scope>
    <source>
        <strain evidence="21">SAP-1</strain>
    </source>
</reference>
<dbReference type="InterPro" id="IPR056179">
    <property type="entry name" value="DHQS_C"/>
</dbReference>
<evidence type="ECO:0000256" key="8">
    <source>
        <dbReference type="ARBA" id="ARBA00017684"/>
    </source>
</evidence>
<dbReference type="GO" id="GO:0003856">
    <property type="term" value="F:3-dehydroquinate synthase activity"/>
    <property type="evidence" value="ECO:0007669"/>
    <property type="project" value="UniProtKB-EC"/>
</dbReference>
<evidence type="ECO:0000256" key="17">
    <source>
        <dbReference type="ARBA" id="ARBA00023285"/>
    </source>
</evidence>
<evidence type="ECO:0000256" key="15">
    <source>
        <dbReference type="ARBA" id="ARBA00023141"/>
    </source>
</evidence>
<feature type="binding site" evidence="18">
    <location>
        <position position="248"/>
    </location>
    <ligand>
        <name>Zn(2+)</name>
        <dbReference type="ChEBI" id="CHEBI:29105"/>
    </ligand>
</feature>
<feature type="binding site" evidence="18">
    <location>
        <position position="185"/>
    </location>
    <ligand>
        <name>Zn(2+)</name>
        <dbReference type="ChEBI" id="CHEBI:29105"/>
    </ligand>
</feature>
<keyword evidence="22" id="KW-1185">Reference proteome</keyword>
<evidence type="ECO:0000256" key="3">
    <source>
        <dbReference type="ARBA" id="ARBA00003485"/>
    </source>
</evidence>
<dbReference type="Pfam" id="PF01761">
    <property type="entry name" value="DHQ_synthase"/>
    <property type="match status" value="1"/>
</dbReference>
<dbReference type="HAMAP" id="MF_00110">
    <property type="entry name" value="DHQ_synthase"/>
    <property type="match status" value="1"/>
</dbReference>
<evidence type="ECO:0000256" key="4">
    <source>
        <dbReference type="ARBA" id="ARBA00004496"/>
    </source>
</evidence>
<evidence type="ECO:0000256" key="6">
    <source>
        <dbReference type="ARBA" id="ARBA00005412"/>
    </source>
</evidence>
<comment type="function">
    <text evidence="3 18">Catalyzes the conversion of 3-deoxy-D-arabino-heptulosonate 7-phosphate (DAHP) to dehydroquinate (DHQ).</text>
</comment>
<evidence type="ECO:0000256" key="16">
    <source>
        <dbReference type="ARBA" id="ARBA00023239"/>
    </source>
</evidence>
<name>A0ABY5ZQA8_9BACT</name>
<evidence type="ECO:0000256" key="11">
    <source>
        <dbReference type="ARBA" id="ARBA00022723"/>
    </source>
</evidence>
<feature type="binding site" evidence="18">
    <location>
        <begin position="170"/>
        <end position="173"/>
    </location>
    <ligand>
        <name>NAD(+)</name>
        <dbReference type="ChEBI" id="CHEBI:57540"/>
    </ligand>
</feature>
<dbReference type="EC" id="4.2.3.4" evidence="7 18"/>
<evidence type="ECO:0000256" key="2">
    <source>
        <dbReference type="ARBA" id="ARBA00001911"/>
    </source>
</evidence>
<dbReference type="EMBL" id="CP092109">
    <property type="protein sequence ID" value="UWZ81286.1"/>
    <property type="molecule type" value="Genomic_DNA"/>
</dbReference>
<feature type="binding site" evidence="18">
    <location>
        <begin position="106"/>
        <end position="110"/>
    </location>
    <ligand>
        <name>NAD(+)</name>
        <dbReference type="ChEBI" id="CHEBI:57540"/>
    </ligand>
</feature>
<comment type="cofactor">
    <cofactor evidence="18">
        <name>Co(2+)</name>
        <dbReference type="ChEBI" id="CHEBI:48828"/>
    </cofactor>
    <cofactor evidence="18">
        <name>Zn(2+)</name>
        <dbReference type="ChEBI" id="CHEBI:29105"/>
    </cofactor>
    <text evidence="18">Binds 1 divalent metal cation per subunit. Can use either Co(2+) or Zn(2+).</text>
</comment>
<keyword evidence="11 18" id="KW-0479">Metal-binding</keyword>
<feature type="domain" description="3-dehydroquinate synthase N-terminal" evidence="19">
    <location>
        <begin position="69"/>
        <end position="180"/>
    </location>
</feature>
<evidence type="ECO:0000256" key="10">
    <source>
        <dbReference type="ARBA" id="ARBA00022605"/>
    </source>
</evidence>
<feature type="binding site" evidence="18">
    <location>
        <position position="143"/>
    </location>
    <ligand>
        <name>NAD(+)</name>
        <dbReference type="ChEBI" id="CHEBI:57540"/>
    </ligand>
</feature>
<keyword evidence="17 18" id="KW-0170">Cobalt</keyword>
<comment type="subcellular location">
    <subcellularLocation>
        <location evidence="4 18">Cytoplasm</location>
    </subcellularLocation>
</comment>
<sequence>MKNLTVGLGERSYPIVIGSGILPDLGVSLRAVAFPRKVAIVTNETVADLYGATVLDSLHRAGFQGAVLKVGDGEEFKSLDTLNNLFDALITQGYDRSSGILALGGGVIGDLAGFAAAIYLRGIPFAQVPTTLLSQVDSSVGGKTGVNHRLGKNLIGAFYQPRLVHIDVATLATLPPREFHAGLAEVVKYGVIRDADFFAWLENEPAALLAMDAEALVRAVGISCQIKADIVEIDEKEGGLRAILNFGHTLGHAAELLAGYGTLRHGEAVAMGMVAAAAIAEDLGLANARDRLRIEELLQALHLPVRLPSFAPAAYLEALARDKKVKEGVLQMVLNRGIGDCEVRAIAHPDRVIPPILEKYSEKASA</sequence>
<evidence type="ECO:0000256" key="9">
    <source>
        <dbReference type="ARBA" id="ARBA00022490"/>
    </source>
</evidence>
<evidence type="ECO:0000313" key="22">
    <source>
        <dbReference type="Proteomes" id="UP001060414"/>
    </source>
</evidence>
<feature type="binding site" evidence="18">
    <location>
        <position position="265"/>
    </location>
    <ligand>
        <name>Zn(2+)</name>
        <dbReference type="ChEBI" id="CHEBI:29105"/>
    </ligand>
</feature>
<keyword evidence="10 18" id="KW-0028">Amino-acid biosynthesis</keyword>
<keyword evidence="13 18" id="KW-0862">Zinc</keyword>
<dbReference type="CDD" id="cd08195">
    <property type="entry name" value="DHQS"/>
    <property type="match status" value="1"/>
</dbReference>
<comment type="similarity">
    <text evidence="6 18">Belongs to the sugar phosphate cyclases superfamily. Dehydroquinate synthase family.</text>
</comment>
<keyword evidence="12 18" id="KW-0547">Nucleotide-binding</keyword>
<evidence type="ECO:0000256" key="1">
    <source>
        <dbReference type="ARBA" id="ARBA00001393"/>
    </source>
</evidence>
<feature type="domain" description="3-dehydroquinate synthase C-terminal" evidence="20">
    <location>
        <begin position="182"/>
        <end position="325"/>
    </location>
</feature>
<feature type="binding site" evidence="18">
    <location>
        <begin position="72"/>
        <end position="77"/>
    </location>
    <ligand>
        <name>NAD(+)</name>
        <dbReference type="ChEBI" id="CHEBI:57540"/>
    </ligand>
</feature>
<dbReference type="SUPFAM" id="SSF56796">
    <property type="entry name" value="Dehydroquinate synthase-like"/>
    <property type="match status" value="1"/>
</dbReference>
<organism evidence="21 22">
    <name type="scientific">Geoalkalibacter halelectricus</name>
    <dbReference type="NCBI Taxonomy" id="2847045"/>
    <lineage>
        <taxon>Bacteria</taxon>
        <taxon>Pseudomonadati</taxon>
        <taxon>Thermodesulfobacteriota</taxon>
        <taxon>Desulfuromonadia</taxon>
        <taxon>Desulfuromonadales</taxon>
        <taxon>Geoalkalibacteraceae</taxon>
        <taxon>Geoalkalibacter</taxon>
    </lineage>
</organism>
<evidence type="ECO:0000256" key="7">
    <source>
        <dbReference type="ARBA" id="ARBA00013031"/>
    </source>
</evidence>
<dbReference type="PANTHER" id="PTHR43622">
    <property type="entry name" value="3-DEHYDROQUINATE SYNTHASE"/>
    <property type="match status" value="1"/>
</dbReference>
<dbReference type="InterPro" id="IPR050071">
    <property type="entry name" value="Dehydroquinate_synthase"/>
</dbReference>
<dbReference type="InterPro" id="IPR030963">
    <property type="entry name" value="DHQ_synth_fam"/>
</dbReference>
<evidence type="ECO:0000259" key="20">
    <source>
        <dbReference type="Pfam" id="PF24621"/>
    </source>
</evidence>
<dbReference type="RefSeq" id="WP_260749659.1">
    <property type="nucleotide sequence ID" value="NZ_CP092109.1"/>
</dbReference>
<comment type="pathway">
    <text evidence="5 18">Metabolic intermediate biosynthesis; chorismate biosynthesis; chorismate from D-erythrose 4-phosphate and phosphoenolpyruvate: step 2/7.</text>
</comment>
<dbReference type="Gene3D" id="1.20.1090.10">
    <property type="entry name" value="Dehydroquinate synthase-like - alpha domain"/>
    <property type="match status" value="1"/>
</dbReference>
<accession>A0ABY5ZQA8</accession>
<evidence type="ECO:0000256" key="14">
    <source>
        <dbReference type="ARBA" id="ARBA00023027"/>
    </source>
</evidence>
<keyword evidence="16 18" id="KW-0456">Lyase</keyword>
<feature type="binding site" evidence="18">
    <location>
        <position position="152"/>
    </location>
    <ligand>
        <name>NAD(+)</name>
        <dbReference type="ChEBI" id="CHEBI:57540"/>
    </ligand>
</feature>